<evidence type="ECO:0000313" key="3">
    <source>
        <dbReference type="Proteomes" id="UP000033483"/>
    </source>
</evidence>
<comment type="caution">
    <text evidence="2">The sequence shown here is derived from an EMBL/GenBank/DDBJ whole genome shotgun (WGS) entry which is preliminary data.</text>
</comment>
<dbReference type="InterPro" id="IPR022057">
    <property type="entry name" value="Chs7"/>
</dbReference>
<gene>
    <name evidence="2" type="ORF">TD95_000458</name>
</gene>
<feature type="transmembrane region" description="Helical" evidence="1">
    <location>
        <begin position="222"/>
        <end position="245"/>
    </location>
</feature>
<dbReference type="PANTHER" id="PTHR35329">
    <property type="entry name" value="CHITIN SYNTHASE EXPORT CHAPERONE"/>
    <property type="match status" value="1"/>
</dbReference>
<feature type="transmembrane region" description="Helical" evidence="1">
    <location>
        <begin position="148"/>
        <end position="169"/>
    </location>
</feature>
<name>A0A0F4ZIY2_9PEZI</name>
<keyword evidence="3" id="KW-1185">Reference proteome</keyword>
<feature type="transmembrane region" description="Helical" evidence="1">
    <location>
        <begin position="115"/>
        <end position="142"/>
    </location>
</feature>
<keyword evidence="1" id="KW-1133">Transmembrane helix</keyword>
<dbReference type="Proteomes" id="UP000033483">
    <property type="component" value="Unassembled WGS sequence"/>
</dbReference>
<reference evidence="2 3" key="1">
    <citation type="submission" date="2015-03" db="EMBL/GenBank/DDBJ databases">
        <authorList>
            <person name="Radwan O."/>
            <person name="Al-Naeli F.A."/>
            <person name="Rendon G.A."/>
            <person name="Fields C."/>
        </authorList>
    </citation>
    <scope>NUCLEOTIDE SEQUENCE [LARGE SCALE GENOMIC DNA]</scope>
    <source>
        <strain evidence="2">CR-DP1</strain>
    </source>
</reference>
<dbReference type="OrthoDB" id="5582162at2759"/>
<feature type="transmembrane region" description="Helical" evidence="1">
    <location>
        <begin position="190"/>
        <end position="210"/>
    </location>
</feature>
<sequence>MGSTQFGNFDKICRDSTLPVCNLLSNFHNQTGPWGGCELTGISLGHGKHLGNLGSILLCAIAILAAGFLIMVSSRRKAAVGRIEMQLFLAGFVLIEICEIFTVGEFPLNDKVRIAFTGVHIGAIVATTWILMLNAIVGFQILDDGTPISVGLIASSAAIIFFGVGYIALDTGYKWTGYWNSSYDGHNRNIALYILYQLAPLLFLVVYFVLEAVLVVKILAEWLPLIYLVGSALLFAAGQVFNYTISEHICNGTSGKIDGALFETLFTMLSVIGVWFYWTTITEDDWDSQVFA</sequence>
<protein>
    <submittedName>
        <fullName evidence="2">Uncharacterized protein</fullName>
    </submittedName>
</protein>
<keyword evidence="1" id="KW-0812">Transmembrane</keyword>
<feature type="transmembrane region" description="Helical" evidence="1">
    <location>
        <begin position="257"/>
        <end position="278"/>
    </location>
</feature>
<dbReference type="AlphaFoldDB" id="A0A0F4ZIY2"/>
<dbReference type="GO" id="GO:0006457">
    <property type="term" value="P:protein folding"/>
    <property type="evidence" value="ECO:0007669"/>
    <property type="project" value="TreeGrafter"/>
</dbReference>
<dbReference type="Pfam" id="PF12271">
    <property type="entry name" value="Chs7"/>
    <property type="match status" value="1"/>
</dbReference>
<organism evidence="2 3">
    <name type="scientific">Thielaviopsis punctulata</name>
    <dbReference type="NCBI Taxonomy" id="72032"/>
    <lineage>
        <taxon>Eukaryota</taxon>
        <taxon>Fungi</taxon>
        <taxon>Dikarya</taxon>
        <taxon>Ascomycota</taxon>
        <taxon>Pezizomycotina</taxon>
        <taxon>Sordariomycetes</taxon>
        <taxon>Hypocreomycetidae</taxon>
        <taxon>Microascales</taxon>
        <taxon>Ceratocystidaceae</taxon>
        <taxon>Thielaviopsis</taxon>
    </lineage>
</organism>
<evidence type="ECO:0000256" key="1">
    <source>
        <dbReference type="SAM" id="Phobius"/>
    </source>
</evidence>
<feature type="transmembrane region" description="Helical" evidence="1">
    <location>
        <begin position="53"/>
        <end position="73"/>
    </location>
</feature>
<dbReference type="GO" id="GO:0051082">
    <property type="term" value="F:unfolded protein binding"/>
    <property type="evidence" value="ECO:0007669"/>
    <property type="project" value="TreeGrafter"/>
</dbReference>
<proteinExistence type="predicted"/>
<keyword evidence="1" id="KW-0472">Membrane</keyword>
<dbReference type="EMBL" id="LAEV01000658">
    <property type="protein sequence ID" value="KKA29823.1"/>
    <property type="molecule type" value="Genomic_DNA"/>
</dbReference>
<accession>A0A0F4ZIY2</accession>
<evidence type="ECO:0000313" key="2">
    <source>
        <dbReference type="EMBL" id="KKA29823.1"/>
    </source>
</evidence>
<dbReference type="GO" id="GO:0005789">
    <property type="term" value="C:endoplasmic reticulum membrane"/>
    <property type="evidence" value="ECO:0007669"/>
    <property type="project" value="TreeGrafter"/>
</dbReference>
<dbReference type="PANTHER" id="PTHR35329:SF1">
    <property type="entry name" value="CHITIN SYNTHASE EXPORT CHAPERONE"/>
    <property type="match status" value="1"/>
</dbReference>
<feature type="transmembrane region" description="Helical" evidence="1">
    <location>
        <begin position="85"/>
        <end position="103"/>
    </location>
</feature>